<comment type="subcellular location">
    <subcellularLocation>
        <location evidence="1">Membrane</location>
        <topology evidence="1">Multi-pass membrane protein</topology>
    </subcellularLocation>
</comment>
<dbReference type="EMBL" id="CAJNNW010025630">
    <property type="protein sequence ID" value="CAE8677832.1"/>
    <property type="molecule type" value="Genomic_DNA"/>
</dbReference>
<reference evidence="7" key="1">
    <citation type="submission" date="2021-02" db="EMBL/GenBank/DDBJ databases">
        <authorList>
            <person name="Dougan E. K."/>
            <person name="Rhodes N."/>
            <person name="Thang M."/>
            <person name="Chan C."/>
        </authorList>
    </citation>
    <scope>NUCLEOTIDE SEQUENCE</scope>
</reference>
<dbReference type="PANTHER" id="PTHR45951:SF7">
    <property type="entry name" value="SSD DOMAIN-CONTAINING PROTEIN"/>
    <property type="match status" value="1"/>
</dbReference>
<dbReference type="InterPro" id="IPR052081">
    <property type="entry name" value="Dispatched_Hh_regulator"/>
</dbReference>
<dbReference type="AlphaFoldDB" id="A0A813JL11"/>
<feature type="transmembrane region" description="Helical" evidence="6">
    <location>
        <begin position="164"/>
        <end position="189"/>
    </location>
</feature>
<evidence type="ECO:0000313" key="7">
    <source>
        <dbReference type="EMBL" id="CAE8677832.1"/>
    </source>
</evidence>
<evidence type="ECO:0000256" key="6">
    <source>
        <dbReference type="SAM" id="Phobius"/>
    </source>
</evidence>
<feature type="transmembrane region" description="Helical" evidence="6">
    <location>
        <begin position="134"/>
        <end position="157"/>
    </location>
</feature>
<dbReference type="SUPFAM" id="SSF82866">
    <property type="entry name" value="Multidrug efflux transporter AcrB transmembrane domain"/>
    <property type="match status" value="1"/>
</dbReference>
<evidence type="ECO:0000256" key="3">
    <source>
        <dbReference type="ARBA" id="ARBA00022989"/>
    </source>
</evidence>
<feature type="transmembrane region" description="Helical" evidence="6">
    <location>
        <begin position="195"/>
        <end position="212"/>
    </location>
</feature>
<evidence type="ECO:0008006" key="9">
    <source>
        <dbReference type="Google" id="ProtNLM"/>
    </source>
</evidence>
<keyword evidence="2 6" id="KW-0812">Transmembrane</keyword>
<accession>A0A813JL11</accession>
<dbReference type="Proteomes" id="UP000626109">
    <property type="component" value="Unassembled WGS sequence"/>
</dbReference>
<evidence type="ECO:0000256" key="4">
    <source>
        <dbReference type="ARBA" id="ARBA00023136"/>
    </source>
</evidence>
<dbReference type="PANTHER" id="PTHR45951">
    <property type="entry name" value="PROTEIN DISPATCHED-RELATED"/>
    <property type="match status" value="1"/>
</dbReference>
<dbReference type="Gene3D" id="1.20.1640.10">
    <property type="entry name" value="Multidrug efflux transporter AcrB transmembrane domain"/>
    <property type="match status" value="1"/>
</dbReference>
<evidence type="ECO:0000256" key="5">
    <source>
        <dbReference type="ARBA" id="ARBA00023180"/>
    </source>
</evidence>
<proteinExistence type="predicted"/>
<keyword evidence="4 6" id="KW-0472">Membrane</keyword>
<evidence type="ECO:0000256" key="2">
    <source>
        <dbReference type="ARBA" id="ARBA00022692"/>
    </source>
</evidence>
<keyword evidence="3 6" id="KW-1133">Transmembrane helix</keyword>
<sequence length="214" mass="23841">ASASGCAFSNSLQVCYSTTSPYSYPGLPATDFLNMLKSTGWSAYLEQRQTSLKISGRQYEADFAQSMTGVRLTADMSQIQFAWHSYNATYPSENTVDQANTWYDRWEEFRVRWGPSLGGYQTTELYLFMVTQGYMVQAATTGICLSLFVAYIVLLLCTRNWLNATLGISCICCITITFLGFVPIIGWSLGENECIFLIATVGLSVDYTVHLLNA</sequence>
<gene>
    <name evidence="7" type="ORF">PGLA2088_LOCUS20479</name>
</gene>
<keyword evidence="5" id="KW-0325">Glycoprotein</keyword>
<dbReference type="GO" id="GO:0016020">
    <property type="term" value="C:membrane"/>
    <property type="evidence" value="ECO:0007669"/>
    <property type="project" value="UniProtKB-SubCell"/>
</dbReference>
<dbReference type="GO" id="GO:0022857">
    <property type="term" value="F:transmembrane transporter activity"/>
    <property type="evidence" value="ECO:0007669"/>
    <property type="project" value="TreeGrafter"/>
</dbReference>
<feature type="non-terminal residue" evidence="7">
    <location>
        <position position="214"/>
    </location>
</feature>
<evidence type="ECO:0000256" key="1">
    <source>
        <dbReference type="ARBA" id="ARBA00004141"/>
    </source>
</evidence>
<organism evidence="7 8">
    <name type="scientific">Polarella glacialis</name>
    <name type="common">Dinoflagellate</name>
    <dbReference type="NCBI Taxonomy" id="89957"/>
    <lineage>
        <taxon>Eukaryota</taxon>
        <taxon>Sar</taxon>
        <taxon>Alveolata</taxon>
        <taxon>Dinophyceae</taxon>
        <taxon>Suessiales</taxon>
        <taxon>Suessiaceae</taxon>
        <taxon>Polarella</taxon>
    </lineage>
</organism>
<comment type="caution">
    <text evidence="7">The sequence shown here is derived from an EMBL/GenBank/DDBJ whole genome shotgun (WGS) entry which is preliminary data.</text>
</comment>
<protein>
    <recommendedName>
        <fullName evidence="9">SSD domain-containing protein</fullName>
    </recommendedName>
</protein>
<feature type="non-terminal residue" evidence="7">
    <location>
        <position position="1"/>
    </location>
</feature>
<evidence type="ECO:0000313" key="8">
    <source>
        <dbReference type="Proteomes" id="UP000626109"/>
    </source>
</evidence>
<name>A0A813JL11_POLGL</name>